<gene>
    <name evidence="1" type="ORF">PODLI_1B008274</name>
</gene>
<dbReference type="AlphaFoldDB" id="A0AA35PGZ6"/>
<proteinExistence type="predicted"/>
<protein>
    <submittedName>
        <fullName evidence="1">Uncharacterized protein</fullName>
    </submittedName>
</protein>
<accession>A0AA35PGZ6</accession>
<keyword evidence="2" id="KW-1185">Reference proteome</keyword>
<name>A0AA35PGZ6_9SAUR</name>
<evidence type="ECO:0000313" key="1">
    <source>
        <dbReference type="EMBL" id="CAI5785093.1"/>
    </source>
</evidence>
<evidence type="ECO:0000313" key="2">
    <source>
        <dbReference type="Proteomes" id="UP001178461"/>
    </source>
</evidence>
<sequence>MEGRGLLHSQYQPIPVFIWCKQDCSSFAAFWTARQWSGRGAAEEGEVDASVEIPAFQGAGSLATLPSLGLTAKLAADSNKHAHFRVCLEGSLSFHFPSPGFPTALSLL</sequence>
<dbReference type="EMBL" id="OX395135">
    <property type="protein sequence ID" value="CAI5785093.1"/>
    <property type="molecule type" value="Genomic_DNA"/>
</dbReference>
<dbReference type="Proteomes" id="UP001178461">
    <property type="component" value="Chromosome 10"/>
</dbReference>
<reference evidence="1" key="1">
    <citation type="submission" date="2022-12" db="EMBL/GenBank/DDBJ databases">
        <authorList>
            <person name="Alioto T."/>
            <person name="Alioto T."/>
            <person name="Gomez Garrido J."/>
        </authorList>
    </citation>
    <scope>NUCLEOTIDE SEQUENCE</scope>
</reference>
<organism evidence="1 2">
    <name type="scientific">Podarcis lilfordi</name>
    <name type="common">Lilford's wall lizard</name>
    <dbReference type="NCBI Taxonomy" id="74358"/>
    <lineage>
        <taxon>Eukaryota</taxon>
        <taxon>Metazoa</taxon>
        <taxon>Chordata</taxon>
        <taxon>Craniata</taxon>
        <taxon>Vertebrata</taxon>
        <taxon>Euteleostomi</taxon>
        <taxon>Lepidosauria</taxon>
        <taxon>Squamata</taxon>
        <taxon>Bifurcata</taxon>
        <taxon>Unidentata</taxon>
        <taxon>Episquamata</taxon>
        <taxon>Laterata</taxon>
        <taxon>Lacertibaenia</taxon>
        <taxon>Lacertidae</taxon>
        <taxon>Podarcis</taxon>
    </lineage>
</organism>